<dbReference type="Pfam" id="PF00596">
    <property type="entry name" value="Aldolase_II"/>
    <property type="match status" value="1"/>
</dbReference>
<dbReference type="NCBIfam" id="TIGR02624">
    <property type="entry name" value="rhamnu_1P_ald"/>
    <property type="match status" value="1"/>
</dbReference>
<dbReference type="SMART" id="SM01007">
    <property type="entry name" value="Aldolase_II"/>
    <property type="match status" value="1"/>
</dbReference>
<dbReference type="InterPro" id="IPR036409">
    <property type="entry name" value="Aldolase_II/adducin_N_sf"/>
</dbReference>
<comment type="cofactor">
    <cofactor evidence="6">
        <name>Zn(2+)</name>
        <dbReference type="ChEBI" id="CHEBI:29105"/>
    </cofactor>
    <text evidence="6">Binds 1 zinc ion per subunit.</text>
</comment>
<keyword evidence="4 6" id="KW-0456">Lyase</keyword>
<evidence type="ECO:0000256" key="5">
    <source>
        <dbReference type="ARBA" id="ARBA00023308"/>
    </source>
</evidence>
<feature type="binding site" evidence="6">
    <location>
        <position position="166"/>
    </location>
    <ligand>
        <name>Zn(2+)</name>
        <dbReference type="ChEBI" id="CHEBI:29105"/>
    </ligand>
</feature>
<dbReference type="InterPro" id="IPR013447">
    <property type="entry name" value="Rhamnulose-1-P_Aldolase"/>
</dbReference>
<keyword evidence="1 6" id="KW-0963">Cytoplasm</keyword>
<comment type="catalytic activity">
    <reaction evidence="6">
        <text>L-rhamnulose 1-phosphate = (S)-lactaldehyde + dihydroxyacetone phosphate</text>
        <dbReference type="Rhea" id="RHEA:19689"/>
        <dbReference type="ChEBI" id="CHEBI:18041"/>
        <dbReference type="ChEBI" id="CHEBI:57642"/>
        <dbReference type="ChEBI" id="CHEBI:58313"/>
        <dbReference type="EC" id="4.1.2.19"/>
    </reaction>
</comment>
<evidence type="ECO:0000313" key="12">
    <source>
        <dbReference type="Proteomes" id="UP000248827"/>
    </source>
</evidence>
<gene>
    <name evidence="6" type="primary">rhaD</name>
    <name evidence="10" type="ORF">DET54_1102</name>
    <name evidence="9" type="ORF">DET56_101476</name>
</gene>
<dbReference type="GO" id="GO:0019323">
    <property type="term" value="P:pentose catabolic process"/>
    <property type="evidence" value="ECO:0007669"/>
    <property type="project" value="TreeGrafter"/>
</dbReference>
<dbReference type="Proteomes" id="UP000248827">
    <property type="component" value="Unassembled WGS sequence"/>
</dbReference>
<dbReference type="EMBL" id="QGTZ01000001">
    <property type="protein sequence ID" value="PWW45274.1"/>
    <property type="molecule type" value="Genomic_DNA"/>
</dbReference>
<name>A0A855YK61_9BACL</name>
<sequence>MRDGHSIFYHGERMMMNVTLTNETTQAAGFHIPFVREMAEITQHMWKNGWDERNGGNVSYLLEEEEVAQNIDINHVIRKIKPAFSMHELAGKYFIVTASGKYFKNVLADPESNLGVLRVSNDGQELEVLWGLKSGANPTSEWPTHFMSHIERLKVDPKHRVVMHNHATNVLAMTFIHELDEMKFTKTLWQMCTECVVVFPDGVGIIPWMVPGSNEIGRETAEKMKEFHAVIWPQHGIFGTGTSIDEAFGLIETIEKAAQVYMLVAGHEIRQRITDQQLATLAQAFGVTPRPGILGTEV</sequence>
<evidence type="ECO:0000313" key="10">
    <source>
        <dbReference type="EMBL" id="RAI92297.1"/>
    </source>
</evidence>
<reference evidence="9 11" key="1">
    <citation type="submission" date="2018-05" db="EMBL/GenBank/DDBJ databases">
        <title>Freshwater and sediment microbial communities from various areas in North America, analyzing microbe dynamics in response to fracking.</title>
        <authorList>
            <person name="Lamendella R."/>
        </authorList>
    </citation>
    <scope>NUCLEOTIDE SEQUENCE [LARGE SCALE GENOMIC DNA]</scope>
    <source>
        <strain evidence="9 11">DB-3</strain>
        <strain evidence="10 12">NG-13</strain>
    </source>
</reference>
<evidence type="ECO:0000256" key="2">
    <source>
        <dbReference type="ARBA" id="ARBA00022723"/>
    </source>
</evidence>
<evidence type="ECO:0000256" key="3">
    <source>
        <dbReference type="ARBA" id="ARBA00022833"/>
    </source>
</evidence>
<protein>
    <recommendedName>
        <fullName evidence="6 7">Rhamnulose-1-phosphate aldolase</fullName>
        <ecNumber evidence="6 7">4.1.2.19</ecNumber>
    </recommendedName>
</protein>
<keyword evidence="5 6" id="KW-0684">Rhamnose metabolism</keyword>
<evidence type="ECO:0000259" key="8">
    <source>
        <dbReference type="SMART" id="SM01007"/>
    </source>
</evidence>
<dbReference type="EMBL" id="QLLI01000010">
    <property type="protein sequence ID" value="RAI92297.1"/>
    <property type="molecule type" value="Genomic_DNA"/>
</dbReference>
<feature type="binding site" evidence="6">
    <location>
        <position position="164"/>
    </location>
    <ligand>
        <name>Zn(2+)</name>
        <dbReference type="ChEBI" id="CHEBI:29105"/>
    </ligand>
</feature>
<dbReference type="AlphaFoldDB" id="A0A855YK61"/>
<comment type="similarity">
    <text evidence="6">Belongs to the aldolase class II family. RhaD subfamily.</text>
</comment>
<dbReference type="EC" id="4.1.2.19" evidence="6 7"/>
<comment type="pathway">
    <text evidence="6">Carbohydrate degradation; L-rhamnose degradation; glycerone phosphate from L-rhamnose: step 3/3.</text>
</comment>
<keyword evidence="12" id="KW-1185">Reference proteome</keyword>
<comment type="caution">
    <text evidence="9">The sequence shown here is derived from an EMBL/GenBank/DDBJ whole genome shotgun (WGS) entry which is preliminary data.</text>
</comment>
<dbReference type="Gene3D" id="3.40.225.10">
    <property type="entry name" value="Class II aldolase/adducin N-terminal domain"/>
    <property type="match status" value="1"/>
</dbReference>
<dbReference type="Proteomes" id="UP000247078">
    <property type="component" value="Unassembled WGS sequence"/>
</dbReference>
<accession>A0A855YK61</accession>
<dbReference type="NCBIfam" id="NF002963">
    <property type="entry name" value="PRK03634.1"/>
    <property type="match status" value="1"/>
</dbReference>
<evidence type="ECO:0000256" key="6">
    <source>
        <dbReference type="HAMAP-Rule" id="MF_00770"/>
    </source>
</evidence>
<dbReference type="InterPro" id="IPR050197">
    <property type="entry name" value="Aldolase_class_II_sugar_metab"/>
</dbReference>
<comment type="subcellular location">
    <subcellularLocation>
        <location evidence="6">Cytoplasm</location>
    </subcellularLocation>
</comment>
<dbReference type="SUPFAM" id="SSF53639">
    <property type="entry name" value="AraD/HMP-PK domain-like"/>
    <property type="match status" value="1"/>
</dbReference>
<keyword evidence="3 6" id="KW-0862">Zinc</keyword>
<dbReference type="GO" id="GO:0005829">
    <property type="term" value="C:cytosol"/>
    <property type="evidence" value="ECO:0007669"/>
    <property type="project" value="TreeGrafter"/>
</dbReference>
<evidence type="ECO:0000256" key="4">
    <source>
        <dbReference type="ARBA" id="ARBA00023239"/>
    </source>
</evidence>
<comment type="function">
    <text evidence="6">Catalyzes the reversible cleavage of L-rhamnulose-1-phosphate to dihydroxyacetone phosphate (DHAP) and L-lactaldehyde.</text>
</comment>
<dbReference type="GO" id="GO:0008994">
    <property type="term" value="F:rhamnulose-1-phosphate aldolase activity"/>
    <property type="evidence" value="ECO:0007669"/>
    <property type="project" value="UniProtKB-UniRule"/>
</dbReference>
<feature type="binding site" evidence="6">
    <location>
        <position position="235"/>
    </location>
    <ligand>
        <name>Zn(2+)</name>
        <dbReference type="ChEBI" id="CHEBI:29105"/>
    </ligand>
</feature>
<dbReference type="PANTHER" id="PTHR22789">
    <property type="entry name" value="FUCULOSE PHOSPHATE ALDOLASE"/>
    <property type="match status" value="1"/>
</dbReference>
<evidence type="ECO:0000313" key="9">
    <source>
        <dbReference type="EMBL" id="PWW45274.1"/>
    </source>
</evidence>
<organism evidence="9 11">
    <name type="scientific">Paenibacillus pabuli</name>
    <dbReference type="NCBI Taxonomy" id="1472"/>
    <lineage>
        <taxon>Bacteria</taxon>
        <taxon>Bacillati</taxon>
        <taxon>Bacillota</taxon>
        <taxon>Bacilli</taxon>
        <taxon>Bacillales</taxon>
        <taxon>Paenibacillaceae</taxon>
        <taxon>Paenibacillus</taxon>
    </lineage>
</organism>
<dbReference type="HAMAP" id="MF_00770">
    <property type="entry name" value="RhaD"/>
    <property type="match status" value="1"/>
</dbReference>
<dbReference type="GO" id="GO:0046872">
    <property type="term" value="F:metal ion binding"/>
    <property type="evidence" value="ECO:0007669"/>
    <property type="project" value="UniProtKB-KW"/>
</dbReference>
<dbReference type="UniPathway" id="UPA00541">
    <property type="reaction ID" value="UER00603"/>
</dbReference>
<dbReference type="InterPro" id="IPR001303">
    <property type="entry name" value="Aldolase_II/adducin_N"/>
</dbReference>
<proteinExistence type="inferred from homology"/>
<feature type="domain" description="Class II aldolase/adducin N-terminal" evidence="8">
    <location>
        <begin position="36"/>
        <end position="262"/>
    </location>
</feature>
<dbReference type="PANTHER" id="PTHR22789:SF0">
    <property type="entry name" value="3-OXO-TETRONATE 4-PHOSPHATE DECARBOXYLASE-RELATED"/>
    <property type="match status" value="1"/>
</dbReference>
<dbReference type="GO" id="GO:0019301">
    <property type="term" value="P:rhamnose catabolic process"/>
    <property type="evidence" value="ECO:0007669"/>
    <property type="project" value="UniProtKB-UniRule"/>
</dbReference>
<keyword evidence="2 6" id="KW-0479">Metal-binding</keyword>
<feature type="active site" evidence="6">
    <location>
        <position position="141"/>
    </location>
</feature>
<evidence type="ECO:0000256" key="1">
    <source>
        <dbReference type="ARBA" id="ARBA00022490"/>
    </source>
</evidence>
<evidence type="ECO:0000256" key="7">
    <source>
        <dbReference type="NCBIfam" id="TIGR02624"/>
    </source>
</evidence>
<evidence type="ECO:0000313" key="11">
    <source>
        <dbReference type="Proteomes" id="UP000247078"/>
    </source>
</evidence>